<dbReference type="GO" id="GO:0006865">
    <property type="term" value="P:amino acid transport"/>
    <property type="evidence" value="ECO:0007669"/>
    <property type="project" value="UniProtKB-KW"/>
</dbReference>
<feature type="non-terminal residue" evidence="9">
    <location>
        <position position="51"/>
    </location>
</feature>
<evidence type="ECO:0000256" key="3">
    <source>
        <dbReference type="ARBA" id="ARBA00022692"/>
    </source>
</evidence>
<evidence type="ECO:0000256" key="6">
    <source>
        <dbReference type="ARBA" id="ARBA00023136"/>
    </source>
</evidence>
<dbReference type="EMBL" id="LXQA010466899">
    <property type="protein sequence ID" value="MCI53666.1"/>
    <property type="molecule type" value="Genomic_DNA"/>
</dbReference>
<evidence type="ECO:0000256" key="4">
    <source>
        <dbReference type="ARBA" id="ARBA00022970"/>
    </source>
</evidence>
<proteinExistence type="predicted"/>
<protein>
    <submittedName>
        <fullName evidence="9">Amino acid permease 8-like</fullName>
    </submittedName>
</protein>
<dbReference type="AlphaFoldDB" id="A0A392T0G8"/>
<evidence type="ECO:0000313" key="10">
    <source>
        <dbReference type="Proteomes" id="UP000265520"/>
    </source>
</evidence>
<dbReference type="Proteomes" id="UP000265520">
    <property type="component" value="Unassembled WGS sequence"/>
</dbReference>
<name>A0A392T0G8_9FABA</name>
<comment type="caution">
    <text evidence="9">The sequence shown here is derived from an EMBL/GenBank/DDBJ whole genome shotgun (WGS) entry which is preliminary data.</text>
</comment>
<keyword evidence="5" id="KW-1133">Transmembrane helix</keyword>
<keyword evidence="10" id="KW-1185">Reference proteome</keyword>
<feature type="domain" description="Amino acid transporter transmembrane" evidence="8">
    <location>
        <begin position="1"/>
        <end position="51"/>
    </location>
</feature>
<feature type="signal peptide" evidence="7">
    <location>
        <begin position="1"/>
        <end position="17"/>
    </location>
</feature>
<accession>A0A392T0G8</accession>
<evidence type="ECO:0000256" key="2">
    <source>
        <dbReference type="ARBA" id="ARBA00022448"/>
    </source>
</evidence>
<evidence type="ECO:0000256" key="5">
    <source>
        <dbReference type="ARBA" id="ARBA00022989"/>
    </source>
</evidence>
<keyword evidence="3" id="KW-0812">Transmembrane</keyword>
<keyword evidence="7" id="KW-0732">Signal</keyword>
<sequence length="51" mass="5670">MTMIFLLCSCLGYAAFGDQTPGNIFAAFYEPYWIVALGDAFIIIHMIGAYQ</sequence>
<organism evidence="9 10">
    <name type="scientific">Trifolium medium</name>
    <dbReference type="NCBI Taxonomy" id="97028"/>
    <lineage>
        <taxon>Eukaryota</taxon>
        <taxon>Viridiplantae</taxon>
        <taxon>Streptophyta</taxon>
        <taxon>Embryophyta</taxon>
        <taxon>Tracheophyta</taxon>
        <taxon>Spermatophyta</taxon>
        <taxon>Magnoliopsida</taxon>
        <taxon>eudicotyledons</taxon>
        <taxon>Gunneridae</taxon>
        <taxon>Pentapetalae</taxon>
        <taxon>rosids</taxon>
        <taxon>fabids</taxon>
        <taxon>Fabales</taxon>
        <taxon>Fabaceae</taxon>
        <taxon>Papilionoideae</taxon>
        <taxon>50 kb inversion clade</taxon>
        <taxon>NPAAA clade</taxon>
        <taxon>Hologalegina</taxon>
        <taxon>IRL clade</taxon>
        <taxon>Trifolieae</taxon>
        <taxon>Trifolium</taxon>
    </lineage>
</organism>
<feature type="chain" id="PRO_5017310947" evidence="7">
    <location>
        <begin position="18"/>
        <end position="51"/>
    </location>
</feature>
<evidence type="ECO:0000259" key="8">
    <source>
        <dbReference type="Pfam" id="PF01490"/>
    </source>
</evidence>
<comment type="subcellular location">
    <subcellularLocation>
        <location evidence="1">Membrane</location>
    </subcellularLocation>
</comment>
<dbReference type="Pfam" id="PF01490">
    <property type="entry name" value="Aa_trans"/>
    <property type="match status" value="1"/>
</dbReference>
<evidence type="ECO:0000313" key="9">
    <source>
        <dbReference type="EMBL" id="MCI53666.1"/>
    </source>
</evidence>
<evidence type="ECO:0000256" key="1">
    <source>
        <dbReference type="ARBA" id="ARBA00004370"/>
    </source>
</evidence>
<dbReference type="InterPro" id="IPR013057">
    <property type="entry name" value="AA_transpt_TM"/>
</dbReference>
<keyword evidence="6" id="KW-0472">Membrane</keyword>
<keyword evidence="4" id="KW-0029">Amino-acid transport</keyword>
<reference evidence="9 10" key="1">
    <citation type="journal article" date="2018" name="Front. Plant Sci.">
        <title>Red Clover (Trifolium pratense) and Zigzag Clover (T. medium) - A Picture of Genomic Similarities and Differences.</title>
        <authorList>
            <person name="Dluhosova J."/>
            <person name="Istvanek J."/>
            <person name="Nedelnik J."/>
            <person name="Repkova J."/>
        </authorList>
    </citation>
    <scope>NUCLEOTIDE SEQUENCE [LARGE SCALE GENOMIC DNA]</scope>
    <source>
        <strain evidence="10">cv. 10/8</strain>
        <tissue evidence="9">Leaf</tissue>
    </source>
</reference>
<evidence type="ECO:0000256" key="7">
    <source>
        <dbReference type="SAM" id="SignalP"/>
    </source>
</evidence>
<dbReference type="GO" id="GO:0016020">
    <property type="term" value="C:membrane"/>
    <property type="evidence" value="ECO:0007669"/>
    <property type="project" value="UniProtKB-SubCell"/>
</dbReference>
<keyword evidence="2" id="KW-0813">Transport</keyword>